<keyword evidence="5" id="KW-1185">Reference proteome</keyword>
<feature type="region of interest" description="Disordered" evidence="2">
    <location>
        <begin position="1"/>
        <end position="22"/>
    </location>
</feature>
<sequence>MKTIGSDTSDPLPTGPPVMGQRRRLTLSGTSGQVAKGREFAKQALRDWGWDGTETADDALLIVSELVTNAGVHAGGCHQLLLVAGESLRIEVFDGDPEPPRPRPRQLRGTPGGQGLYIVQRLSDRWGTVPHDSGKSVFAEIEADRLLTGRPAPKPAPPEPSLN</sequence>
<reference evidence="5" key="1">
    <citation type="journal article" date="2019" name="Int. J. Syst. Evol. Microbiol.">
        <title>The Global Catalogue of Microorganisms (GCM) 10K type strain sequencing project: providing services to taxonomists for standard genome sequencing and annotation.</title>
        <authorList>
            <consortium name="The Broad Institute Genomics Platform"/>
            <consortium name="The Broad Institute Genome Sequencing Center for Infectious Disease"/>
            <person name="Wu L."/>
            <person name="Ma J."/>
        </authorList>
    </citation>
    <scope>NUCLEOTIDE SEQUENCE [LARGE SCALE GENOMIC DNA]</scope>
    <source>
        <strain evidence="5">JCM 4738</strain>
    </source>
</reference>
<dbReference type="EMBL" id="BMVP01000003">
    <property type="protein sequence ID" value="GHB52426.1"/>
    <property type="molecule type" value="Genomic_DNA"/>
</dbReference>
<evidence type="ECO:0000259" key="3">
    <source>
        <dbReference type="Pfam" id="PF13581"/>
    </source>
</evidence>
<dbReference type="Gene3D" id="3.30.565.10">
    <property type="entry name" value="Histidine kinase-like ATPase, C-terminal domain"/>
    <property type="match status" value="1"/>
</dbReference>
<dbReference type="PANTHER" id="PTHR35526">
    <property type="entry name" value="ANTI-SIGMA-F FACTOR RSBW-RELATED"/>
    <property type="match status" value="1"/>
</dbReference>
<dbReference type="Proteomes" id="UP000642673">
    <property type="component" value="Unassembled WGS sequence"/>
</dbReference>
<evidence type="ECO:0000313" key="4">
    <source>
        <dbReference type="EMBL" id="GHB52426.1"/>
    </source>
</evidence>
<keyword evidence="1" id="KW-0418">Kinase</keyword>
<evidence type="ECO:0000256" key="2">
    <source>
        <dbReference type="SAM" id="MobiDB-lite"/>
    </source>
</evidence>
<proteinExistence type="predicted"/>
<dbReference type="InterPro" id="IPR036890">
    <property type="entry name" value="HATPase_C_sf"/>
</dbReference>
<evidence type="ECO:0000256" key="1">
    <source>
        <dbReference type="ARBA" id="ARBA00022527"/>
    </source>
</evidence>
<dbReference type="Pfam" id="PF13581">
    <property type="entry name" value="HATPase_c_2"/>
    <property type="match status" value="1"/>
</dbReference>
<dbReference type="PANTHER" id="PTHR35526:SF3">
    <property type="entry name" value="ANTI-SIGMA-F FACTOR RSBW"/>
    <property type="match status" value="1"/>
</dbReference>
<feature type="compositionally biased region" description="Polar residues" evidence="2">
    <location>
        <begin position="1"/>
        <end position="11"/>
    </location>
</feature>
<dbReference type="SUPFAM" id="SSF55874">
    <property type="entry name" value="ATPase domain of HSP90 chaperone/DNA topoisomerase II/histidine kinase"/>
    <property type="match status" value="1"/>
</dbReference>
<gene>
    <name evidence="4" type="ORF">GCM10010347_22900</name>
</gene>
<keyword evidence="1" id="KW-0723">Serine/threonine-protein kinase</keyword>
<comment type="caution">
    <text evidence="4">The sequence shown here is derived from an EMBL/GenBank/DDBJ whole genome shotgun (WGS) entry which is preliminary data.</text>
</comment>
<name>A0ABQ3EQP0_9ACTN</name>
<dbReference type="InterPro" id="IPR003594">
    <property type="entry name" value="HATPase_dom"/>
</dbReference>
<feature type="domain" description="Histidine kinase/HSP90-like ATPase" evidence="3">
    <location>
        <begin position="30"/>
        <end position="126"/>
    </location>
</feature>
<accession>A0ABQ3EQP0</accession>
<keyword evidence="1" id="KW-0808">Transferase</keyword>
<dbReference type="CDD" id="cd16936">
    <property type="entry name" value="HATPase_RsbW-like"/>
    <property type="match status" value="1"/>
</dbReference>
<organism evidence="4 5">
    <name type="scientific">Streptomyces cirratus</name>
    <dbReference type="NCBI Taxonomy" id="68187"/>
    <lineage>
        <taxon>Bacteria</taxon>
        <taxon>Bacillati</taxon>
        <taxon>Actinomycetota</taxon>
        <taxon>Actinomycetes</taxon>
        <taxon>Kitasatosporales</taxon>
        <taxon>Streptomycetaceae</taxon>
        <taxon>Streptomyces</taxon>
    </lineage>
</organism>
<dbReference type="RefSeq" id="WP_229873641.1">
    <property type="nucleotide sequence ID" value="NZ_BMVP01000003.1"/>
</dbReference>
<feature type="region of interest" description="Disordered" evidence="2">
    <location>
        <begin position="94"/>
        <end position="113"/>
    </location>
</feature>
<dbReference type="InterPro" id="IPR050267">
    <property type="entry name" value="Anti-sigma-factor_SerPK"/>
</dbReference>
<evidence type="ECO:0000313" key="5">
    <source>
        <dbReference type="Proteomes" id="UP000642673"/>
    </source>
</evidence>
<protein>
    <submittedName>
        <fullName evidence="4">ATPase</fullName>
    </submittedName>
</protein>